<accession>A0ABR3F736</accession>
<dbReference type="EMBL" id="JBAHYK010000832">
    <property type="protein sequence ID" value="KAL0571046.1"/>
    <property type="molecule type" value="Genomic_DNA"/>
</dbReference>
<organism evidence="2 3">
    <name type="scientific">Marasmius crinis-equi</name>
    <dbReference type="NCBI Taxonomy" id="585013"/>
    <lineage>
        <taxon>Eukaryota</taxon>
        <taxon>Fungi</taxon>
        <taxon>Dikarya</taxon>
        <taxon>Basidiomycota</taxon>
        <taxon>Agaricomycotina</taxon>
        <taxon>Agaricomycetes</taxon>
        <taxon>Agaricomycetidae</taxon>
        <taxon>Agaricales</taxon>
        <taxon>Marasmiineae</taxon>
        <taxon>Marasmiaceae</taxon>
        <taxon>Marasmius</taxon>
    </lineage>
</organism>
<evidence type="ECO:0000313" key="2">
    <source>
        <dbReference type="EMBL" id="KAL0571046.1"/>
    </source>
</evidence>
<proteinExistence type="predicted"/>
<gene>
    <name evidence="2" type="ORF">V5O48_010914</name>
</gene>
<reference evidence="2 3" key="1">
    <citation type="submission" date="2024-02" db="EMBL/GenBank/DDBJ databases">
        <title>A draft genome for the cacao thread blight pathogen Marasmius crinis-equi.</title>
        <authorList>
            <person name="Cohen S.P."/>
            <person name="Baruah I.K."/>
            <person name="Amoako-Attah I."/>
            <person name="Bukari Y."/>
            <person name="Meinhardt L.W."/>
            <person name="Bailey B.A."/>
        </authorList>
    </citation>
    <scope>NUCLEOTIDE SEQUENCE [LARGE SCALE GENOMIC DNA]</scope>
    <source>
        <strain evidence="2 3">GH-76</strain>
    </source>
</reference>
<keyword evidence="3" id="KW-1185">Reference proteome</keyword>
<comment type="caution">
    <text evidence="2">The sequence shown here is derived from an EMBL/GenBank/DDBJ whole genome shotgun (WGS) entry which is preliminary data.</text>
</comment>
<evidence type="ECO:0000313" key="3">
    <source>
        <dbReference type="Proteomes" id="UP001465976"/>
    </source>
</evidence>
<name>A0ABR3F736_9AGAR</name>
<sequence>MRLKEIPVQTNTSQDRPRRPTVDTTRAPPTAPRAARSAGLINPITGSTQPTTMTPQMPPRGLTPGSRPTQYRAGNEKAYISDSSSCTHHHVPTLNSLPRLPPTAQPMAIPSSNEDVDRTLQQLRDPTDLEEVTRLRNLISSLHGRGGLGEVLTPSATNMRDQNGYRMREGCSASTTPPAAHQTT</sequence>
<feature type="region of interest" description="Disordered" evidence="1">
    <location>
        <begin position="1"/>
        <end position="100"/>
    </location>
</feature>
<feature type="non-terminal residue" evidence="2">
    <location>
        <position position="184"/>
    </location>
</feature>
<protein>
    <submittedName>
        <fullName evidence="2">Uncharacterized protein</fullName>
    </submittedName>
</protein>
<feature type="compositionally biased region" description="Low complexity" evidence="1">
    <location>
        <begin position="22"/>
        <end position="36"/>
    </location>
</feature>
<evidence type="ECO:0000256" key="1">
    <source>
        <dbReference type="SAM" id="MobiDB-lite"/>
    </source>
</evidence>
<dbReference type="Proteomes" id="UP001465976">
    <property type="component" value="Unassembled WGS sequence"/>
</dbReference>